<dbReference type="Proteomes" id="UP000654471">
    <property type="component" value="Unassembled WGS sequence"/>
</dbReference>
<feature type="transmembrane region" description="Helical" evidence="1">
    <location>
        <begin position="416"/>
        <end position="440"/>
    </location>
</feature>
<feature type="transmembrane region" description="Helical" evidence="1">
    <location>
        <begin position="169"/>
        <end position="193"/>
    </location>
</feature>
<comment type="caution">
    <text evidence="2">The sequence shown here is derived from an EMBL/GenBank/DDBJ whole genome shotgun (WGS) entry which is preliminary data.</text>
</comment>
<organism evidence="2 3">
    <name type="scientific">Streptomyces albospinus</name>
    <dbReference type="NCBI Taxonomy" id="285515"/>
    <lineage>
        <taxon>Bacteria</taxon>
        <taxon>Bacillati</taxon>
        <taxon>Actinomycetota</taxon>
        <taxon>Actinomycetes</taxon>
        <taxon>Kitasatosporales</taxon>
        <taxon>Streptomycetaceae</taxon>
        <taxon>Streptomyces</taxon>
    </lineage>
</organism>
<feature type="transmembrane region" description="Helical" evidence="1">
    <location>
        <begin position="93"/>
        <end position="117"/>
    </location>
</feature>
<keyword evidence="3" id="KW-1185">Reference proteome</keyword>
<evidence type="ECO:0000256" key="1">
    <source>
        <dbReference type="SAM" id="Phobius"/>
    </source>
</evidence>
<feature type="transmembrane region" description="Helical" evidence="1">
    <location>
        <begin position="138"/>
        <end position="163"/>
    </location>
</feature>
<evidence type="ECO:0000313" key="2">
    <source>
        <dbReference type="EMBL" id="GGU60347.1"/>
    </source>
</evidence>
<name>A0ABQ2V2Q7_9ACTN</name>
<sequence>MTAAAAAAPARAGGARHLAGTGALLRLALRRDRLMIPAWVLVLGLSVAGMGSSLQTLYDTAAKRAGLAASMNANASLRALYGPVFSDSVGGLVAWRMAGLGAVLAAVMSLLIVVRHTREEEETGRQELLSAAMVGRQAPLTAALLAALVANAGVAVLIAAGLAKSGQPAAGSLALGIAVGGAGMFFAALAAIAAQLTESARMAKGLTGAALGLAFALRAAGDAAGAPVGAAKGGDAPVLTWLSPVGWSQNLRAYADERWWVALLFAAATAAATAAAYALTARRDVGMSFLPARPGPARAPRSLAGPTGLAWRLQRTTLLGWTAGFALAGAAFGGIAKGAASMVGGNQQTREIFERMGGQRGLTDAFLATMTGMLGMITAIYAVGAVLRLRAEETGDRAEPVLAGAVGRVRWACGHLAIAVVGSAVVLATGGLTLGISYGASVGDIAGRTGPVLTAALSQLPAVWTLTGLAVLVLGLLPKATGAVWALVGGCLALGWVGPALDLPQWAMDLSPYGHLPRLPGGAVTAAPFLWLPALSAVFISAGLAGFRRRDIG</sequence>
<dbReference type="EMBL" id="BMRP01000007">
    <property type="protein sequence ID" value="GGU60347.1"/>
    <property type="molecule type" value="Genomic_DNA"/>
</dbReference>
<keyword evidence="1" id="KW-1133">Transmembrane helix</keyword>
<feature type="transmembrane region" description="Helical" evidence="1">
    <location>
        <begin position="365"/>
        <end position="387"/>
    </location>
</feature>
<feature type="transmembrane region" description="Helical" evidence="1">
    <location>
        <begin position="521"/>
        <end position="547"/>
    </location>
</feature>
<dbReference type="RefSeq" id="WP_189299617.1">
    <property type="nucleotide sequence ID" value="NZ_BMRP01000007.1"/>
</dbReference>
<feature type="transmembrane region" description="Helical" evidence="1">
    <location>
        <begin position="452"/>
        <end position="477"/>
    </location>
</feature>
<accession>A0ABQ2V2Q7</accession>
<evidence type="ECO:0000313" key="3">
    <source>
        <dbReference type="Proteomes" id="UP000654471"/>
    </source>
</evidence>
<proteinExistence type="predicted"/>
<feature type="transmembrane region" description="Helical" evidence="1">
    <location>
        <begin position="34"/>
        <end position="54"/>
    </location>
</feature>
<keyword evidence="1" id="KW-0812">Transmembrane</keyword>
<feature type="transmembrane region" description="Helical" evidence="1">
    <location>
        <begin position="259"/>
        <end position="279"/>
    </location>
</feature>
<gene>
    <name evidence="2" type="ORF">GCM10010211_26730</name>
</gene>
<reference evidence="3" key="1">
    <citation type="journal article" date="2019" name="Int. J. Syst. Evol. Microbiol.">
        <title>The Global Catalogue of Microorganisms (GCM) 10K type strain sequencing project: providing services to taxonomists for standard genome sequencing and annotation.</title>
        <authorList>
            <consortium name="The Broad Institute Genomics Platform"/>
            <consortium name="The Broad Institute Genome Sequencing Center for Infectious Disease"/>
            <person name="Wu L."/>
            <person name="Ma J."/>
        </authorList>
    </citation>
    <scope>NUCLEOTIDE SEQUENCE [LARGE SCALE GENOMIC DNA]</scope>
    <source>
        <strain evidence="3">JCM 3399</strain>
    </source>
</reference>
<keyword evidence="1" id="KW-0472">Membrane</keyword>
<protein>
    <submittedName>
        <fullName evidence="2">ABC transporter membrane-spanning protein</fullName>
    </submittedName>
</protein>
<feature type="transmembrane region" description="Helical" evidence="1">
    <location>
        <begin position="484"/>
        <end position="501"/>
    </location>
</feature>